<dbReference type="Pfam" id="PF00582">
    <property type="entry name" value="Usp"/>
    <property type="match status" value="1"/>
</dbReference>
<proteinExistence type="inferred from homology"/>
<dbReference type="InterPro" id="IPR014729">
    <property type="entry name" value="Rossmann-like_a/b/a_fold"/>
</dbReference>
<evidence type="ECO:0000313" key="4">
    <source>
        <dbReference type="Proteomes" id="UP000199315"/>
    </source>
</evidence>
<dbReference type="AlphaFoldDB" id="A0A1D3TR80"/>
<organism evidence="3 4">
    <name type="scientific">Anaerobium acetethylicum</name>
    <dbReference type="NCBI Taxonomy" id="1619234"/>
    <lineage>
        <taxon>Bacteria</taxon>
        <taxon>Bacillati</taxon>
        <taxon>Bacillota</taxon>
        <taxon>Clostridia</taxon>
        <taxon>Lachnospirales</taxon>
        <taxon>Lachnospiraceae</taxon>
        <taxon>Anaerobium</taxon>
    </lineage>
</organism>
<sequence length="160" mass="17968">MKKIVIPIDGSEFSERAMKKGKEFAENQDYNIVLVTVVNYTFPIFPVETTDYAKKIYNYKYSLSAKMKESAEEYLKKGKESFGELSGKVETVLLEGNPAEKILEYLDTDDIETDAGDQDEIAMIIMGSSGISSSRVQRFILGSVTLKVLQYAKQPVLVVK</sequence>
<dbReference type="PANTHER" id="PTHR46268:SF6">
    <property type="entry name" value="UNIVERSAL STRESS PROTEIN UP12"/>
    <property type="match status" value="1"/>
</dbReference>
<dbReference type="InterPro" id="IPR006016">
    <property type="entry name" value="UspA"/>
</dbReference>
<accession>A0A1D3TR80</accession>
<dbReference type="Gene3D" id="3.40.50.620">
    <property type="entry name" value="HUPs"/>
    <property type="match status" value="1"/>
</dbReference>
<dbReference type="PANTHER" id="PTHR46268">
    <property type="entry name" value="STRESS RESPONSE PROTEIN NHAX"/>
    <property type="match status" value="1"/>
</dbReference>
<dbReference type="Proteomes" id="UP000199315">
    <property type="component" value="Unassembled WGS sequence"/>
</dbReference>
<gene>
    <name evidence="3" type="ORF">SAMN05421730_1003225</name>
</gene>
<keyword evidence="4" id="KW-1185">Reference proteome</keyword>
<reference evidence="3 4" key="1">
    <citation type="submission" date="2016-09" db="EMBL/GenBank/DDBJ databases">
        <authorList>
            <person name="Capua I."/>
            <person name="De Benedictis P."/>
            <person name="Joannis T."/>
            <person name="Lombin L.H."/>
            <person name="Cattoli G."/>
        </authorList>
    </citation>
    <scope>NUCLEOTIDE SEQUENCE [LARGE SCALE GENOMIC DNA]</scope>
    <source>
        <strain evidence="3 4">GluBS11</strain>
    </source>
</reference>
<comment type="similarity">
    <text evidence="1">Belongs to the universal stress protein A family.</text>
</comment>
<dbReference type="SUPFAM" id="SSF52402">
    <property type="entry name" value="Adenine nucleotide alpha hydrolases-like"/>
    <property type="match status" value="1"/>
</dbReference>
<evidence type="ECO:0000256" key="1">
    <source>
        <dbReference type="ARBA" id="ARBA00008791"/>
    </source>
</evidence>
<dbReference type="CDD" id="cd00293">
    <property type="entry name" value="USP-like"/>
    <property type="match status" value="1"/>
</dbReference>
<dbReference type="EMBL" id="FMKA01000003">
    <property type="protein sequence ID" value="SCP96151.1"/>
    <property type="molecule type" value="Genomic_DNA"/>
</dbReference>
<name>A0A1D3TR80_9FIRM</name>
<feature type="domain" description="UspA" evidence="2">
    <location>
        <begin position="1"/>
        <end position="160"/>
    </location>
</feature>
<protein>
    <submittedName>
        <fullName evidence="3">Nucleotide-binding universal stress protein, UspA family</fullName>
    </submittedName>
</protein>
<dbReference type="STRING" id="1619234.SAMN05421730_1003225"/>
<dbReference type="RefSeq" id="WP_169823599.1">
    <property type="nucleotide sequence ID" value="NZ_FMKA01000003.1"/>
</dbReference>
<dbReference type="PRINTS" id="PR01438">
    <property type="entry name" value="UNVRSLSTRESS"/>
</dbReference>
<dbReference type="InterPro" id="IPR006015">
    <property type="entry name" value="Universal_stress_UspA"/>
</dbReference>
<evidence type="ECO:0000259" key="2">
    <source>
        <dbReference type="Pfam" id="PF00582"/>
    </source>
</evidence>
<evidence type="ECO:0000313" key="3">
    <source>
        <dbReference type="EMBL" id="SCP96151.1"/>
    </source>
</evidence>